<name>A0ACB9TTC0_HOLOL</name>
<reference evidence="1" key="1">
    <citation type="submission" date="2022-04" db="EMBL/GenBank/DDBJ databases">
        <title>Chromosome-scale genome assembly of Holotrichia oblita Faldermann.</title>
        <authorList>
            <person name="Rongchong L."/>
        </authorList>
    </citation>
    <scope>NUCLEOTIDE SEQUENCE</scope>
    <source>
        <strain evidence="1">81SQS9</strain>
    </source>
</reference>
<sequence>MALIKRKRDAHAETPAAAPATAPNLNCNRCPMKCGIKIDLHTKKEIFQRFHSMKTKHEQDIYIQCLIEVQNIKQRRKRNLEGKERSRSYGYFVNLCNKKIKVCQFTFAKLHGVSIERLKIIKKLLLNNETPSNKRGKYPKGNAITADIMNLVKSHSSLYPVKQAHYSGADYQYLDAKLNVKIMHEMFCAKYPDLKVT</sequence>
<protein>
    <submittedName>
        <fullName evidence="1">Uncharacterized protein</fullName>
    </submittedName>
</protein>
<keyword evidence="2" id="KW-1185">Reference proteome</keyword>
<evidence type="ECO:0000313" key="2">
    <source>
        <dbReference type="Proteomes" id="UP001056778"/>
    </source>
</evidence>
<proteinExistence type="predicted"/>
<accession>A0ACB9TTC0</accession>
<dbReference type="EMBL" id="CM043015">
    <property type="protein sequence ID" value="KAI4470090.1"/>
    <property type="molecule type" value="Genomic_DNA"/>
</dbReference>
<comment type="caution">
    <text evidence="1">The sequence shown here is derived from an EMBL/GenBank/DDBJ whole genome shotgun (WGS) entry which is preliminary data.</text>
</comment>
<dbReference type="Proteomes" id="UP001056778">
    <property type="component" value="Chromosome 1"/>
</dbReference>
<evidence type="ECO:0000313" key="1">
    <source>
        <dbReference type="EMBL" id="KAI4470090.1"/>
    </source>
</evidence>
<gene>
    <name evidence="1" type="ORF">MML48_1g05213</name>
</gene>
<organism evidence="1 2">
    <name type="scientific">Holotrichia oblita</name>
    <name type="common">Chafer beetle</name>
    <dbReference type="NCBI Taxonomy" id="644536"/>
    <lineage>
        <taxon>Eukaryota</taxon>
        <taxon>Metazoa</taxon>
        <taxon>Ecdysozoa</taxon>
        <taxon>Arthropoda</taxon>
        <taxon>Hexapoda</taxon>
        <taxon>Insecta</taxon>
        <taxon>Pterygota</taxon>
        <taxon>Neoptera</taxon>
        <taxon>Endopterygota</taxon>
        <taxon>Coleoptera</taxon>
        <taxon>Polyphaga</taxon>
        <taxon>Scarabaeiformia</taxon>
        <taxon>Scarabaeidae</taxon>
        <taxon>Melolonthinae</taxon>
        <taxon>Holotrichia</taxon>
    </lineage>
</organism>